<evidence type="ECO:0000313" key="5">
    <source>
        <dbReference type="Proteomes" id="UP000006851"/>
    </source>
</evidence>
<organism evidence="4 5">
    <name type="scientific">Coriobacterium glomerans (strain ATCC 49209 / DSM 20642 / JCM 10262 / PW2)</name>
    <dbReference type="NCBI Taxonomy" id="700015"/>
    <lineage>
        <taxon>Bacteria</taxon>
        <taxon>Bacillati</taxon>
        <taxon>Actinomycetota</taxon>
        <taxon>Coriobacteriia</taxon>
        <taxon>Coriobacteriales</taxon>
        <taxon>Coriobacteriaceae</taxon>
        <taxon>Coriobacterium</taxon>
    </lineage>
</organism>
<dbReference type="PANTHER" id="PTHR30055">
    <property type="entry name" value="HTH-TYPE TRANSCRIPTIONAL REGULATOR RUTR"/>
    <property type="match status" value="1"/>
</dbReference>
<dbReference type="PRINTS" id="PR00455">
    <property type="entry name" value="HTHTETR"/>
</dbReference>
<dbReference type="SUPFAM" id="SSF48498">
    <property type="entry name" value="Tetracyclin repressor-like, C-terminal domain"/>
    <property type="match status" value="1"/>
</dbReference>
<dbReference type="Pfam" id="PF00440">
    <property type="entry name" value="TetR_N"/>
    <property type="match status" value="1"/>
</dbReference>
<protein>
    <submittedName>
        <fullName evidence="4">Regulatory protein TetR</fullName>
    </submittedName>
</protein>
<evidence type="ECO:0000256" key="1">
    <source>
        <dbReference type="ARBA" id="ARBA00023125"/>
    </source>
</evidence>
<dbReference type="PROSITE" id="PS01081">
    <property type="entry name" value="HTH_TETR_1"/>
    <property type="match status" value="1"/>
</dbReference>
<dbReference type="Proteomes" id="UP000006851">
    <property type="component" value="Chromosome"/>
</dbReference>
<dbReference type="InterPro" id="IPR036271">
    <property type="entry name" value="Tet_transcr_reg_TetR-rel_C_sf"/>
</dbReference>
<dbReference type="PROSITE" id="PS50977">
    <property type="entry name" value="HTH_TETR_2"/>
    <property type="match status" value="1"/>
</dbReference>
<evidence type="ECO:0000256" key="2">
    <source>
        <dbReference type="PROSITE-ProRule" id="PRU00335"/>
    </source>
</evidence>
<keyword evidence="5" id="KW-1185">Reference proteome</keyword>
<dbReference type="PANTHER" id="PTHR30055:SF226">
    <property type="entry name" value="HTH-TYPE TRANSCRIPTIONAL REGULATOR PKSA"/>
    <property type="match status" value="1"/>
</dbReference>
<dbReference type="RefSeq" id="WP_013709504.1">
    <property type="nucleotide sequence ID" value="NC_015389.1"/>
</dbReference>
<dbReference type="KEGG" id="cgo:Corgl_1663"/>
<dbReference type="STRING" id="700015.Corgl_1663"/>
<accession>F2N986</accession>
<dbReference type="InterPro" id="IPR050109">
    <property type="entry name" value="HTH-type_TetR-like_transc_reg"/>
</dbReference>
<evidence type="ECO:0000313" key="4">
    <source>
        <dbReference type="EMBL" id="AEB07762.1"/>
    </source>
</evidence>
<dbReference type="EMBL" id="CP002628">
    <property type="protein sequence ID" value="AEB07762.1"/>
    <property type="molecule type" value="Genomic_DNA"/>
</dbReference>
<feature type="domain" description="HTH tetR-type" evidence="3">
    <location>
        <begin position="16"/>
        <end position="76"/>
    </location>
</feature>
<evidence type="ECO:0000259" key="3">
    <source>
        <dbReference type="PROSITE" id="PS50977"/>
    </source>
</evidence>
<sequence length="212" mass="25593">MGEIVTAADRLDRLSDERREAIASAGIEEFGRCGYQKASTEAIARKAGISKGLLFFYFSNKRALYLYLIDFFTERMEAIVADEEFYRIDDFFELLGYAARKKTAVFERCPWIFDFFLRVFYPEHRAVRDVLNAWNQQQIDQMLRIYFKNVRFDRFRDDVDVRHVVDQLIWLCDGYLHQQRCLRRRIDLDMLLDELEQWCDMLKAYAYKEEYR</sequence>
<dbReference type="eggNOG" id="COG1309">
    <property type="taxonomic scope" value="Bacteria"/>
</dbReference>
<dbReference type="InterPro" id="IPR009057">
    <property type="entry name" value="Homeodomain-like_sf"/>
</dbReference>
<proteinExistence type="predicted"/>
<dbReference type="SUPFAM" id="SSF46689">
    <property type="entry name" value="Homeodomain-like"/>
    <property type="match status" value="1"/>
</dbReference>
<reference evidence="5" key="1">
    <citation type="journal article" date="2013" name="Stand. Genomic Sci.">
        <title>Complete genome sequence of Coriobacterium glomerans type strain (PW2(T)) from the midgut of Pyrrhocoris apterus L. (red soldier bug).</title>
        <authorList>
            <person name="Stackebrandt E."/>
            <person name="Zeytun A."/>
            <person name="Lapidus A."/>
            <person name="Nolan M."/>
            <person name="Lucas S."/>
            <person name="Hammon N."/>
            <person name="Deshpande S."/>
            <person name="Cheng J.F."/>
            <person name="Tapia R."/>
            <person name="Goodwin L.A."/>
            <person name="Pitluck S."/>
            <person name="Liolios K."/>
            <person name="Pagani I."/>
            <person name="Ivanova N."/>
            <person name="Mavromatis K."/>
            <person name="Mikhailova N."/>
            <person name="Huntemann M."/>
            <person name="Pati A."/>
            <person name="Chen A."/>
            <person name="Palaniappan K."/>
            <person name="Chang Y.J."/>
            <person name="Land M."/>
            <person name="Hauser L."/>
            <person name="Rohde M."/>
            <person name="Pukall R."/>
            <person name="Goker M."/>
            <person name="Detter J.C."/>
            <person name="Woyke T."/>
            <person name="Bristow J."/>
            <person name="Eisen J.A."/>
            <person name="Markowitz V."/>
            <person name="Hugenholtz P."/>
            <person name="Kyrpides N.C."/>
            <person name="Klenk H.P."/>
        </authorList>
    </citation>
    <scope>NUCLEOTIDE SEQUENCE</scope>
    <source>
        <strain evidence="5">ATCC 49209 / DSM 20642 / JCM 10262 / PW2</strain>
    </source>
</reference>
<dbReference type="InterPro" id="IPR023772">
    <property type="entry name" value="DNA-bd_HTH_TetR-type_CS"/>
</dbReference>
<keyword evidence="1 2" id="KW-0238">DNA-binding</keyword>
<feature type="DNA-binding region" description="H-T-H motif" evidence="2">
    <location>
        <begin position="39"/>
        <end position="58"/>
    </location>
</feature>
<gene>
    <name evidence="4" type="ordered locus">Corgl_1663</name>
</gene>
<dbReference type="InterPro" id="IPR001647">
    <property type="entry name" value="HTH_TetR"/>
</dbReference>
<name>F2N986_CORGP</name>
<dbReference type="GO" id="GO:0003700">
    <property type="term" value="F:DNA-binding transcription factor activity"/>
    <property type="evidence" value="ECO:0007669"/>
    <property type="project" value="TreeGrafter"/>
</dbReference>
<dbReference type="Gene3D" id="1.10.357.10">
    <property type="entry name" value="Tetracycline Repressor, domain 2"/>
    <property type="match status" value="1"/>
</dbReference>
<dbReference type="HOGENOM" id="CLU_069356_45_0_11"/>
<dbReference type="OrthoDB" id="8479950at2"/>
<dbReference type="Gene3D" id="1.10.10.60">
    <property type="entry name" value="Homeodomain-like"/>
    <property type="match status" value="1"/>
</dbReference>
<dbReference type="GO" id="GO:0000976">
    <property type="term" value="F:transcription cis-regulatory region binding"/>
    <property type="evidence" value="ECO:0007669"/>
    <property type="project" value="TreeGrafter"/>
</dbReference>
<dbReference type="AlphaFoldDB" id="F2N986"/>